<dbReference type="NCBIfam" id="NF038145">
    <property type="entry name" value="Hvo_1808_fam"/>
    <property type="match status" value="1"/>
</dbReference>
<reference evidence="1 2" key="1">
    <citation type="journal article" date="2019" name="Int. J. Syst. Evol. Microbiol.">
        <title>The Global Catalogue of Microorganisms (GCM) 10K type strain sequencing project: providing services to taxonomists for standard genome sequencing and annotation.</title>
        <authorList>
            <consortium name="The Broad Institute Genomics Platform"/>
            <consortium name="The Broad Institute Genome Sequencing Center for Infectious Disease"/>
            <person name="Wu L."/>
            <person name="Ma J."/>
        </authorList>
    </citation>
    <scope>NUCLEOTIDE SEQUENCE [LARGE SCALE GENOMIC DNA]</scope>
    <source>
        <strain evidence="1 2">JCM 30072</strain>
    </source>
</reference>
<keyword evidence="2" id="KW-1185">Reference proteome</keyword>
<dbReference type="Proteomes" id="UP001596445">
    <property type="component" value="Unassembled WGS sequence"/>
</dbReference>
<dbReference type="EMBL" id="JBHSZI010000001">
    <property type="protein sequence ID" value="MFC7057290.1"/>
    <property type="molecule type" value="Genomic_DNA"/>
</dbReference>
<protein>
    <submittedName>
        <fullName evidence="1">Hvo_1808 family surface protein</fullName>
    </submittedName>
</protein>
<proteinExistence type="predicted"/>
<sequence length="234" mass="26003">MRRSLVVVAAVVLLAGCSGIAFDGGSQDLPDNVGVVDNVSYDDSVTVTADDGFNESELDVLVDRAMARIEVIRGHAFERTVNIRHRTRTEYRSSSRERPAVDVRWENQIWEALFLVGQDRDVTAVMDQTRGETVQGYYTPNDGEIVVITDGDAADIRMETLVHELVHAFQDQQFGLAGGHQRRDPSTARRGVIEGEAEVVTERYYERCGSEWDCLDRGHLAVTPRTSTPASFVS</sequence>
<dbReference type="InterPro" id="IPR047792">
    <property type="entry name" value="Hvo_1808-like"/>
</dbReference>
<evidence type="ECO:0000313" key="1">
    <source>
        <dbReference type="EMBL" id="MFC7057290.1"/>
    </source>
</evidence>
<dbReference type="AlphaFoldDB" id="A0ABD5VVQ6"/>
<comment type="caution">
    <text evidence="1">The sequence shown here is derived from an EMBL/GenBank/DDBJ whole genome shotgun (WGS) entry which is preliminary data.</text>
</comment>
<gene>
    <name evidence="1" type="ORF">ACFQQG_02720</name>
</gene>
<name>A0ABD5VVQ6_9EURY</name>
<evidence type="ECO:0000313" key="2">
    <source>
        <dbReference type="Proteomes" id="UP001596445"/>
    </source>
</evidence>
<accession>A0ABD5VVQ6</accession>
<dbReference type="PROSITE" id="PS51257">
    <property type="entry name" value="PROKAR_LIPOPROTEIN"/>
    <property type="match status" value="1"/>
</dbReference>
<dbReference type="RefSeq" id="WP_382184058.1">
    <property type="nucleotide sequence ID" value="NZ_JBHSZI010000001.1"/>
</dbReference>
<organism evidence="1 2">
    <name type="scientific">Halovenus salina</name>
    <dbReference type="NCBI Taxonomy" id="1510225"/>
    <lineage>
        <taxon>Archaea</taxon>
        <taxon>Methanobacteriati</taxon>
        <taxon>Methanobacteriota</taxon>
        <taxon>Stenosarchaea group</taxon>
        <taxon>Halobacteria</taxon>
        <taxon>Halobacteriales</taxon>
        <taxon>Haloarculaceae</taxon>
        <taxon>Halovenus</taxon>
    </lineage>
</organism>